<sequence length="159" mass="16524">MAVSEPRPFVDSTVLFPRPFGSGTPAVILDHRGGGRLTIVRSQPVRAETSGMMRGKRPRLWPRLGAVLRKGPPQPVDGPTADLLRVTAGCSNVADAAVVDAAITSGADGSVSGNTRRDAQPAAFGRGRPDPGAPGAGSVRGNRRPVVTNDVDGGRWRPS</sequence>
<dbReference type="AlphaFoldDB" id="A0A6J4V6V8"/>
<feature type="region of interest" description="Disordered" evidence="1">
    <location>
        <begin position="104"/>
        <end position="159"/>
    </location>
</feature>
<organism evidence="2">
    <name type="scientific">uncultured Thermomicrobiales bacterium</name>
    <dbReference type="NCBI Taxonomy" id="1645740"/>
    <lineage>
        <taxon>Bacteria</taxon>
        <taxon>Pseudomonadati</taxon>
        <taxon>Thermomicrobiota</taxon>
        <taxon>Thermomicrobia</taxon>
        <taxon>Thermomicrobiales</taxon>
        <taxon>environmental samples</taxon>
    </lineage>
</organism>
<reference evidence="2" key="1">
    <citation type="submission" date="2020-02" db="EMBL/GenBank/DDBJ databases">
        <authorList>
            <person name="Meier V. D."/>
        </authorList>
    </citation>
    <scope>NUCLEOTIDE SEQUENCE</scope>
    <source>
        <strain evidence="2">AVDCRST_MAG19</strain>
    </source>
</reference>
<accession>A0A6J4V6V8</accession>
<evidence type="ECO:0000256" key="1">
    <source>
        <dbReference type="SAM" id="MobiDB-lite"/>
    </source>
</evidence>
<gene>
    <name evidence="2" type="ORF">AVDCRST_MAG19-2473</name>
</gene>
<proteinExistence type="predicted"/>
<protein>
    <submittedName>
        <fullName evidence="2">Uncharacterized protein</fullName>
    </submittedName>
</protein>
<name>A0A6J4V6V8_9BACT</name>
<dbReference type="EMBL" id="CADCWL010000120">
    <property type="protein sequence ID" value="CAA9568063.1"/>
    <property type="molecule type" value="Genomic_DNA"/>
</dbReference>
<evidence type="ECO:0000313" key="2">
    <source>
        <dbReference type="EMBL" id="CAA9568063.1"/>
    </source>
</evidence>